<protein>
    <recommendedName>
        <fullName evidence="6">C-type lectin domain-containing protein</fullName>
    </recommendedName>
</protein>
<dbReference type="InterPro" id="IPR001304">
    <property type="entry name" value="C-type_lectin-like"/>
</dbReference>
<feature type="signal peptide" evidence="5">
    <location>
        <begin position="1"/>
        <end position="20"/>
    </location>
</feature>
<dbReference type="GO" id="GO:0030246">
    <property type="term" value="F:carbohydrate binding"/>
    <property type="evidence" value="ECO:0007669"/>
    <property type="project" value="UniProtKB-KW"/>
</dbReference>
<gene>
    <name evidence="7" type="ORF">MNOR_LOCUS25060</name>
</gene>
<keyword evidence="3 5" id="KW-0732">Signal</keyword>
<dbReference type="InterPro" id="IPR016186">
    <property type="entry name" value="C-type_lectin-like/link_sf"/>
</dbReference>
<organism evidence="7 8">
    <name type="scientific">Meganyctiphanes norvegica</name>
    <name type="common">Northern krill</name>
    <name type="synonym">Thysanopoda norvegica</name>
    <dbReference type="NCBI Taxonomy" id="48144"/>
    <lineage>
        <taxon>Eukaryota</taxon>
        <taxon>Metazoa</taxon>
        <taxon>Ecdysozoa</taxon>
        <taxon>Arthropoda</taxon>
        <taxon>Crustacea</taxon>
        <taxon>Multicrustacea</taxon>
        <taxon>Malacostraca</taxon>
        <taxon>Eumalacostraca</taxon>
        <taxon>Eucarida</taxon>
        <taxon>Euphausiacea</taxon>
        <taxon>Euphausiidae</taxon>
        <taxon>Meganyctiphanes</taxon>
    </lineage>
</organism>
<proteinExistence type="predicted"/>
<dbReference type="GO" id="GO:0005615">
    <property type="term" value="C:extracellular space"/>
    <property type="evidence" value="ECO:0007669"/>
    <property type="project" value="TreeGrafter"/>
</dbReference>
<evidence type="ECO:0000256" key="4">
    <source>
        <dbReference type="ARBA" id="ARBA00022734"/>
    </source>
</evidence>
<feature type="chain" id="PRO_5043696576" description="C-type lectin domain-containing protein" evidence="5">
    <location>
        <begin position="21"/>
        <end position="136"/>
    </location>
</feature>
<evidence type="ECO:0000313" key="8">
    <source>
        <dbReference type="Proteomes" id="UP001497623"/>
    </source>
</evidence>
<feature type="domain" description="C-type lectin" evidence="6">
    <location>
        <begin position="44"/>
        <end position="136"/>
    </location>
</feature>
<dbReference type="GO" id="GO:0008083">
    <property type="term" value="F:growth factor activity"/>
    <property type="evidence" value="ECO:0007669"/>
    <property type="project" value="TreeGrafter"/>
</dbReference>
<dbReference type="Proteomes" id="UP001497623">
    <property type="component" value="Unassembled WGS sequence"/>
</dbReference>
<name>A0AAV2RLW9_MEGNR</name>
<dbReference type="InterPro" id="IPR016187">
    <property type="entry name" value="CTDL_fold"/>
</dbReference>
<accession>A0AAV2RLW9</accession>
<dbReference type="AlphaFoldDB" id="A0AAV2RLW9"/>
<dbReference type="SMART" id="SM00034">
    <property type="entry name" value="CLECT"/>
    <property type="match status" value="1"/>
</dbReference>
<evidence type="ECO:0000256" key="1">
    <source>
        <dbReference type="ARBA" id="ARBA00004613"/>
    </source>
</evidence>
<reference evidence="7 8" key="1">
    <citation type="submission" date="2024-05" db="EMBL/GenBank/DDBJ databases">
        <authorList>
            <person name="Wallberg A."/>
        </authorList>
    </citation>
    <scope>NUCLEOTIDE SEQUENCE [LARGE SCALE GENOMIC DNA]</scope>
</reference>
<evidence type="ECO:0000313" key="7">
    <source>
        <dbReference type="EMBL" id="CAL4125329.1"/>
    </source>
</evidence>
<keyword evidence="2" id="KW-0964">Secreted</keyword>
<dbReference type="PANTHER" id="PTHR22799">
    <property type="entry name" value="TETRANECTIN-RELATED"/>
    <property type="match status" value="1"/>
</dbReference>
<dbReference type="PROSITE" id="PS50041">
    <property type="entry name" value="C_TYPE_LECTIN_2"/>
    <property type="match status" value="1"/>
</dbReference>
<dbReference type="SUPFAM" id="SSF56436">
    <property type="entry name" value="C-type lectin-like"/>
    <property type="match status" value="1"/>
</dbReference>
<evidence type="ECO:0000256" key="5">
    <source>
        <dbReference type="SAM" id="SignalP"/>
    </source>
</evidence>
<dbReference type="InterPro" id="IPR051663">
    <property type="entry name" value="CLec_Tetranectin-domain"/>
</dbReference>
<feature type="non-terminal residue" evidence="7">
    <location>
        <position position="136"/>
    </location>
</feature>
<evidence type="ECO:0000259" key="6">
    <source>
        <dbReference type="PROSITE" id="PS50041"/>
    </source>
</evidence>
<comment type="caution">
    <text evidence="7">The sequence shown here is derived from an EMBL/GenBank/DDBJ whole genome shotgun (WGS) entry which is preliminary data.</text>
</comment>
<dbReference type="PANTHER" id="PTHR22799:SF1">
    <property type="entry name" value="C-TYPE LECTIN DOMAIN FAMILY 11 MEMBER A"/>
    <property type="match status" value="1"/>
</dbReference>
<dbReference type="Pfam" id="PF00059">
    <property type="entry name" value="Lectin_C"/>
    <property type="match status" value="1"/>
</dbReference>
<comment type="subcellular location">
    <subcellularLocation>
        <location evidence="1">Secreted</location>
    </subcellularLocation>
</comment>
<sequence length="136" mass="15770">MCLVMVYVFLFHLLFMECRADYAPDDYEQFEEKDTGCPEGYEEITGQCLFFNVKQKLNHNDAELSCHRKGGKLVASKNPDELLQYIKSKYANKFTFWLGASDAKKEGDWRWNTGEPLILFPWADKEPNNSGGKEHC</sequence>
<keyword evidence="4" id="KW-0430">Lectin</keyword>
<evidence type="ECO:0000256" key="3">
    <source>
        <dbReference type="ARBA" id="ARBA00022729"/>
    </source>
</evidence>
<keyword evidence="8" id="KW-1185">Reference proteome</keyword>
<evidence type="ECO:0000256" key="2">
    <source>
        <dbReference type="ARBA" id="ARBA00022525"/>
    </source>
</evidence>
<dbReference type="EMBL" id="CAXKWB010023486">
    <property type="protein sequence ID" value="CAL4125329.1"/>
    <property type="molecule type" value="Genomic_DNA"/>
</dbReference>
<dbReference type="Gene3D" id="3.10.100.10">
    <property type="entry name" value="Mannose-Binding Protein A, subunit A"/>
    <property type="match status" value="1"/>
</dbReference>